<dbReference type="PANTHER" id="PTHR11051:SF8">
    <property type="entry name" value="PROTEIN-GLUCOSYLGALACTOSYLHYDROXYLYSINE GLUCOSIDASE"/>
    <property type="match status" value="1"/>
</dbReference>
<dbReference type="EMBL" id="SNWQ01000008">
    <property type="protein sequence ID" value="TDO47954.1"/>
    <property type="molecule type" value="Genomic_DNA"/>
</dbReference>
<dbReference type="Pfam" id="PF03632">
    <property type="entry name" value="Glyco_hydro_65m"/>
    <property type="match status" value="1"/>
</dbReference>
<dbReference type="SUPFAM" id="SSF48208">
    <property type="entry name" value="Six-hairpin glycosidases"/>
    <property type="match status" value="1"/>
</dbReference>
<organism evidence="2 3">
    <name type="scientific">Kribbella caucasensis</name>
    <dbReference type="NCBI Taxonomy" id="2512215"/>
    <lineage>
        <taxon>Bacteria</taxon>
        <taxon>Bacillati</taxon>
        <taxon>Actinomycetota</taxon>
        <taxon>Actinomycetes</taxon>
        <taxon>Propionibacteriales</taxon>
        <taxon>Kribbellaceae</taxon>
        <taxon>Kribbella</taxon>
    </lineage>
</organism>
<reference evidence="2 3" key="1">
    <citation type="submission" date="2019-03" db="EMBL/GenBank/DDBJ databases">
        <title>Genomic Encyclopedia of Type Strains, Phase III (KMG-III): the genomes of soil and plant-associated and newly described type strains.</title>
        <authorList>
            <person name="Whitman W."/>
        </authorList>
    </citation>
    <scope>NUCLEOTIDE SEQUENCE [LARGE SCALE GENOMIC DNA]</scope>
    <source>
        <strain evidence="2 3">VKM Ac-2527</strain>
    </source>
</reference>
<dbReference type="GO" id="GO:0005975">
    <property type="term" value="P:carbohydrate metabolic process"/>
    <property type="evidence" value="ECO:0007669"/>
    <property type="project" value="InterPro"/>
</dbReference>
<gene>
    <name evidence="2" type="ORF">EV643_108271</name>
</gene>
<dbReference type="AlphaFoldDB" id="A0A4R6KHJ5"/>
<accession>A0A4R6KHJ5</accession>
<keyword evidence="3" id="KW-1185">Reference proteome</keyword>
<dbReference type="InterPro" id="IPR005195">
    <property type="entry name" value="Glyco_hydro_65_M"/>
</dbReference>
<comment type="caution">
    <text evidence="2">The sequence shown here is derived from an EMBL/GenBank/DDBJ whole genome shotgun (WGS) entry which is preliminary data.</text>
</comment>
<evidence type="ECO:0000313" key="2">
    <source>
        <dbReference type="EMBL" id="TDO47954.1"/>
    </source>
</evidence>
<evidence type="ECO:0000313" key="3">
    <source>
        <dbReference type="Proteomes" id="UP000295388"/>
    </source>
</evidence>
<dbReference type="Proteomes" id="UP000295388">
    <property type="component" value="Unassembled WGS sequence"/>
</dbReference>
<keyword evidence="2" id="KW-0378">Hydrolase</keyword>
<dbReference type="PANTHER" id="PTHR11051">
    <property type="entry name" value="GLYCOSYL HYDROLASE-RELATED"/>
    <property type="match status" value="1"/>
</dbReference>
<evidence type="ECO:0000259" key="1">
    <source>
        <dbReference type="Pfam" id="PF03632"/>
    </source>
</evidence>
<name>A0A4R6KHJ5_9ACTN</name>
<dbReference type="InterPro" id="IPR008928">
    <property type="entry name" value="6-hairpin_glycosidase_sf"/>
</dbReference>
<dbReference type="RefSeq" id="WP_202869612.1">
    <property type="nucleotide sequence ID" value="NZ_SNWQ01000008.1"/>
</dbReference>
<proteinExistence type="predicted"/>
<protein>
    <submittedName>
        <fullName evidence="2">Glycosyl hydrolase family 65</fullName>
    </submittedName>
</protein>
<sequence>MPPFVIEDCTGRPRFATRQRSQLALGDRISSYRRGAGALGRHQPQLYVPFHADGIISQFEGYSKLEDLDWDGDQRRYGDIHRLDRILEAEGDTPNRYMISKQADTLMLFYLLSAEELTVLFERLGYSFDPADQIPRTIEYYLSRTAHGSTLSRLVHSWVLARLDRRRSWEFFLDALHSDVEDVQGGTTAEGYTLAPWPAPSTSPS</sequence>
<dbReference type="Gene3D" id="1.50.10.10">
    <property type="match status" value="1"/>
</dbReference>
<dbReference type="GO" id="GO:0004553">
    <property type="term" value="F:hydrolase activity, hydrolyzing O-glycosyl compounds"/>
    <property type="evidence" value="ECO:0007669"/>
    <property type="project" value="TreeGrafter"/>
</dbReference>
<feature type="domain" description="Glycoside hydrolase family 65 central catalytic" evidence="1">
    <location>
        <begin position="45"/>
        <end position="194"/>
    </location>
</feature>
<dbReference type="InterPro" id="IPR012341">
    <property type="entry name" value="6hp_glycosidase-like_sf"/>
</dbReference>